<dbReference type="InterPro" id="IPR001841">
    <property type="entry name" value="Znf_RING"/>
</dbReference>
<evidence type="ECO:0000256" key="1">
    <source>
        <dbReference type="ARBA" id="ARBA00000900"/>
    </source>
</evidence>
<dbReference type="PANTHER" id="PTHR14155:SF263">
    <property type="entry name" value="E3 UBIQUITIN-PROTEIN LIGASE ATL6"/>
    <property type="match status" value="1"/>
</dbReference>
<comment type="subcellular location">
    <subcellularLocation>
        <location evidence="2">Membrane</location>
        <topology evidence="2">Single-pass membrane protein</topology>
    </subcellularLocation>
</comment>
<keyword evidence="8 14" id="KW-0863">Zinc-finger</keyword>
<evidence type="ECO:0000256" key="11">
    <source>
        <dbReference type="ARBA" id="ARBA00022989"/>
    </source>
</evidence>
<dbReference type="AlphaFoldDB" id="A0AAV1WQ90"/>
<protein>
    <recommendedName>
        <fullName evidence="4">RING-type E3 ubiquitin transferase</fullName>
        <ecNumber evidence="4">2.3.2.27</ecNumber>
    </recommendedName>
</protein>
<dbReference type="PROSITE" id="PS50089">
    <property type="entry name" value="ZF_RING_2"/>
    <property type="match status" value="1"/>
</dbReference>
<keyword evidence="9" id="KW-0833">Ubl conjugation pathway</keyword>
<feature type="compositionally biased region" description="Basic and acidic residues" evidence="15">
    <location>
        <begin position="231"/>
        <end position="240"/>
    </location>
</feature>
<feature type="signal peptide" evidence="17">
    <location>
        <begin position="1"/>
        <end position="18"/>
    </location>
</feature>
<sequence length="374" mass="42216">MTTALYLCFLLYFPLVVAQSTDDEPSTLSEVDTDNIQRGYNPSITIILVVMVAAFFLMGFFTIYTRHCTDGPSNNIRIHGVEIRTRMPPCGLDRALIETFPILEYSEVKVHKIGKEALECAICLCEFEDSDTLRLIPKCDHVFHPDCIDEWLSSHSTCPVCRANLIPQPGESIHALPIQTNTNSVHDIEAQNDAVLDLDPESNTRIISERVLSLENPELVVIPPSNKRTLNRADTRDRSNRPRRFPRSHSTGHSLVQPDENTDRFTLRLPLEVRKRIINRQLQRASSFILLTNRTDCEGSSRGRISKLLNLSFKQDRWVFTMQPPFLTRALSPRPVSPPRMAVNNTTEGASNPLTQQPTVGTPLPVAELDRLPV</sequence>
<dbReference type="EMBL" id="CAXHTB010000008">
    <property type="protein sequence ID" value="CAL0311236.1"/>
    <property type="molecule type" value="Genomic_DNA"/>
</dbReference>
<comment type="caution">
    <text evidence="19">The sequence shown here is derived from an EMBL/GenBank/DDBJ whole genome shotgun (WGS) entry which is preliminary data.</text>
</comment>
<dbReference type="InterPro" id="IPR013083">
    <property type="entry name" value="Znf_RING/FYVE/PHD"/>
</dbReference>
<dbReference type="GO" id="GO:0008270">
    <property type="term" value="F:zinc ion binding"/>
    <property type="evidence" value="ECO:0007669"/>
    <property type="project" value="UniProtKB-KW"/>
</dbReference>
<dbReference type="PANTHER" id="PTHR14155">
    <property type="entry name" value="RING FINGER DOMAIN-CONTAINING"/>
    <property type="match status" value="1"/>
</dbReference>
<keyword evidence="10" id="KW-0862">Zinc</keyword>
<evidence type="ECO:0000256" key="4">
    <source>
        <dbReference type="ARBA" id="ARBA00012483"/>
    </source>
</evidence>
<evidence type="ECO:0000313" key="19">
    <source>
        <dbReference type="EMBL" id="CAL0311236.1"/>
    </source>
</evidence>
<reference evidence="19 20" key="1">
    <citation type="submission" date="2024-03" db="EMBL/GenBank/DDBJ databases">
        <authorList>
            <person name="Martinez-Hernandez J."/>
        </authorList>
    </citation>
    <scope>NUCLEOTIDE SEQUENCE [LARGE SCALE GENOMIC DNA]</scope>
</reference>
<evidence type="ECO:0000259" key="18">
    <source>
        <dbReference type="PROSITE" id="PS50089"/>
    </source>
</evidence>
<evidence type="ECO:0000256" key="15">
    <source>
        <dbReference type="SAM" id="MobiDB-lite"/>
    </source>
</evidence>
<feature type="region of interest" description="Disordered" evidence="15">
    <location>
        <begin position="225"/>
        <end position="261"/>
    </location>
</feature>
<dbReference type="SUPFAM" id="SSF57850">
    <property type="entry name" value="RING/U-box"/>
    <property type="match status" value="1"/>
</dbReference>
<evidence type="ECO:0000256" key="5">
    <source>
        <dbReference type="ARBA" id="ARBA00022679"/>
    </source>
</evidence>
<evidence type="ECO:0000256" key="7">
    <source>
        <dbReference type="ARBA" id="ARBA00022723"/>
    </source>
</evidence>
<evidence type="ECO:0000313" key="20">
    <source>
        <dbReference type="Proteomes" id="UP001497480"/>
    </source>
</evidence>
<comment type="pathway">
    <text evidence="3">Protein modification; protein ubiquitination.</text>
</comment>
<keyword evidence="5" id="KW-0808">Transferase</keyword>
<proteinExistence type="inferred from homology"/>
<keyword evidence="11 16" id="KW-1133">Transmembrane helix</keyword>
<feature type="compositionally biased region" description="Polar residues" evidence="15">
    <location>
        <begin position="343"/>
        <end position="360"/>
    </location>
</feature>
<dbReference type="CDD" id="cd16461">
    <property type="entry name" value="RING-H2_EL5-like"/>
    <property type="match status" value="1"/>
</dbReference>
<evidence type="ECO:0000256" key="10">
    <source>
        <dbReference type="ARBA" id="ARBA00022833"/>
    </source>
</evidence>
<evidence type="ECO:0000256" key="2">
    <source>
        <dbReference type="ARBA" id="ARBA00004167"/>
    </source>
</evidence>
<dbReference type="EC" id="2.3.2.27" evidence="4"/>
<feature type="domain" description="RING-type" evidence="18">
    <location>
        <begin position="120"/>
        <end position="162"/>
    </location>
</feature>
<feature type="chain" id="PRO_5043640176" description="RING-type E3 ubiquitin transferase" evidence="17">
    <location>
        <begin position="19"/>
        <end position="374"/>
    </location>
</feature>
<dbReference type="Gene3D" id="3.30.40.10">
    <property type="entry name" value="Zinc/RING finger domain, C3HC4 (zinc finger)"/>
    <property type="match status" value="1"/>
</dbReference>
<gene>
    <name evidence="19" type="ORF">LLUT_LOCUS12296</name>
</gene>
<evidence type="ECO:0000256" key="16">
    <source>
        <dbReference type="SAM" id="Phobius"/>
    </source>
</evidence>
<keyword evidence="7" id="KW-0479">Metal-binding</keyword>
<organism evidence="19 20">
    <name type="scientific">Lupinus luteus</name>
    <name type="common">European yellow lupine</name>
    <dbReference type="NCBI Taxonomy" id="3873"/>
    <lineage>
        <taxon>Eukaryota</taxon>
        <taxon>Viridiplantae</taxon>
        <taxon>Streptophyta</taxon>
        <taxon>Embryophyta</taxon>
        <taxon>Tracheophyta</taxon>
        <taxon>Spermatophyta</taxon>
        <taxon>Magnoliopsida</taxon>
        <taxon>eudicotyledons</taxon>
        <taxon>Gunneridae</taxon>
        <taxon>Pentapetalae</taxon>
        <taxon>rosids</taxon>
        <taxon>fabids</taxon>
        <taxon>Fabales</taxon>
        <taxon>Fabaceae</taxon>
        <taxon>Papilionoideae</taxon>
        <taxon>50 kb inversion clade</taxon>
        <taxon>genistoids sensu lato</taxon>
        <taxon>core genistoids</taxon>
        <taxon>Genisteae</taxon>
        <taxon>Lupinus</taxon>
    </lineage>
</organism>
<dbReference type="SMART" id="SM00184">
    <property type="entry name" value="RING"/>
    <property type="match status" value="1"/>
</dbReference>
<name>A0AAV1WQ90_LUPLU</name>
<keyword evidence="20" id="KW-1185">Reference proteome</keyword>
<evidence type="ECO:0000256" key="13">
    <source>
        <dbReference type="ARBA" id="ARBA00024209"/>
    </source>
</evidence>
<dbReference type="Proteomes" id="UP001497480">
    <property type="component" value="Unassembled WGS sequence"/>
</dbReference>
<evidence type="ECO:0000256" key="14">
    <source>
        <dbReference type="PROSITE-ProRule" id="PRU00175"/>
    </source>
</evidence>
<keyword evidence="6 16" id="KW-0812">Transmembrane</keyword>
<keyword evidence="17" id="KW-0732">Signal</keyword>
<dbReference type="GO" id="GO:0061630">
    <property type="term" value="F:ubiquitin protein ligase activity"/>
    <property type="evidence" value="ECO:0007669"/>
    <property type="project" value="UniProtKB-EC"/>
</dbReference>
<evidence type="ECO:0000256" key="17">
    <source>
        <dbReference type="SAM" id="SignalP"/>
    </source>
</evidence>
<dbReference type="Pfam" id="PF13639">
    <property type="entry name" value="zf-RING_2"/>
    <property type="match status" value="1"/>
</dbReference>
<feature type="region of interest" description="Disordered" evidence="15">
    <location>
        <begin position="331"/>
        <end position="374"/>
    </location>
</feature>
<comment type="catalytic activity">
    <reaction evidence="1">
        <text>S-ubiquitinyl-[E2 ubiquitin-conjugating enzyme]-L-cysteine + [acceptor protein]-L-lysine = [E2 ubiquitin-conjugating enzyme]-L-cysteine + N(6)-ubiquitinyl-[acceptor protein]-L-lysine.</text>
        <dbReference type="EC" id="2.3.2.27"/>
    </reaction>
</comment>
<evidence type="ECO:0000256" key="9">
    <source>
        <dbReference type="ARBA" id="ARBA00022786"/>
    </source>
</evidence>
<evidence type="ECO:0000256" key="6">
    <source>
        <dbReference type="ARBA" id="ARBA00022692"/>
    </source>
</evidence>
<evidence type="ECO:0000256" key="3">
    <source>
        <dbReference type="ARBA" id="ARBA00004906"/>
    </source>
</evidence>
<dbReference type="FunFam" id="3.30.40.10:FF:000187">
    <property type="entry name" value="E3 ubiquitin-protein ligase ATL6"/>
    <property type="match status" value="1"/>
</dbReference>
<comment type="similarity">
    <text evidence="13">Belongs to the RING-type zinc finger family. ATL subfamily.</text>
</comment>
<feature type="transmembrane region" description="Helical" evidence="16">
    <location>
        <begin position="42"/>
        <end position="64"/>
    </location>
</feature>
<accession>A0AAV1WQ90</accession>
<dbReference type="InterPro" id="IPR053238">
    <property type="entry name" value="RING-H2_zinc_finger"/>
</dbReference>
<keyword evidence="12 16" id="KW-0472">Membrane</keyword>
<evidence type="ECO:0000256" key="8">
    <source>
        <dbReference type="ARBA" id="ARBA00022771"/>
    </source>
</evidence>
<dbReference type="GO" id="GO:0016020">
    <property type="term" value="C:membrane"/>
    <property type="evidence" value="ECO:0007669"/>
    <property type="project" value="UniProtKB-SubCell"/>
</dbReference>
<evidence type="ECO:0000256" key="12">
    <source>
        <dbReference type="ARBA" id="ARBA00023136"/>
    </source>
</evidence>